<accession>A0A9P1M7P1</accession>
<proteinExistence type="predicted"/>
<comment type="caution">
    <text evidence="1">The sequence shown here is derived from an EMBL/GenBank/DDBJ whole genome shotgun (WGS) entry which is preliminary data.</text>
</comment>
<evidence type="ECO:0000313" key="1">
    <source>
        <dbReference type="EMBL" id="CAI4211313.1"/>
    </source>
</evidence>
<reference evidence="1" key="1">
    <citation type="submission" date="2022-11" db="EMBL/GenBank/DDBJ databases">
        <authorList>
            <person name="Scott C."/>
            <person name="Bruce N."/>
        </authorList>
    </citation>
    <scope>NUCLEOTIDE SEQUENCE</scope>
</reference>
<evidence type="ECO:0000313" key="2">
    <source>
        <dbReference type="Proteomes" id="UP000838763"/>
    </source>
</evidence>
<dbReference type="AlphaFoldDB" id="A0A9P1M7P1"/>
<keyword evidence="2" id="KW-1185">Reference proteome</keyword>
<name>A0A9P1M7P1_9PEZI</name>
<organism evidence="1 2">
    <name type="scientific">Parascedosporium putredinis</name>
    <dbReference type="NCBI Taxonomy" id="1442378"/>
    <lineage>
        <taxon>Eukaryota</taxon>
        <taxon>Fungi</taxon>
        <taxon>Dikarya</taxon>
        <taxon>Ascomycota</taxon>
        <taxon>Pezizomycotina</taxon>
        <taxon>Sordariomycetes</taxon>
        <taxon>Hypocreomycetidae</taxon>
        <taxon>Microascales</taxon>
        <taxon>Microascaceae</taxon>
        <taxon>Parascedosporium</taxon>
    </lineage>
</organism>
<dbReference type="EMBL" id="CALLCH030000001">
    <property type="protein sequence ID" value="CAI4211313.1"/>
    <property type="molecule type" value="Genomic_DNA"/>
</dbReference>
<dbReference type="Proteomes" id="UP000838763">
    <property type="component" value="Unassembled WGS sequence"/>
</dbReference>
<protein>
    <submittedName>
        <fullName evidence="1">Uncharacterized protein</fullName>
    </submittedName>
</protein>
<gene>
    <name evidence="1" type="ORF">PPNO1_LOCUS1109</name>
</gene>
<sequence>MSLTSMSYWRAVDSATKPSELSPTRTASPYVNDLTSLSWCGPGQSQMDALLILEAIVMEEDAQRACLNSPLG</sequence>